<dbReference type="CDD" id="cd17716">
    <property type="entry name" value="BRCT_microcephalin_rpt1"/>
    <property type="match status" value="1"/>
</dbReference>
<evidence type="ECO:0000256" key="1">
    <source>
        <dbReference type="SAM" id="MobiDB-lite"/>
    </source>
</evidence>
<keyword evidence="4" id="KW-1185">Reference proteome</keyword>
<feature type="compositionally biased region" description="Basic and acidic residues" evidence="1">
    <location>
        <begin position="32"/>
        <end position="50"/>
    </location>
</feature>
<feature type="region of interest" description="Disordered" evidence="1">
    <location>
        <begin position="32"/>
        <end position="232"/>
    </location>
</feature>
<dbReference type="InterPro" id="IPR022047">
    <property type="entry name" value="Microcephalin-like"/>
</dbReference>
<evidence type="ECO:0000259" key="2">
    <source>
        <dbReference type="PROSITE" id="PS50172"/>
    </source>
</evidence>
<protein>
    <recommendedName>
        <fullName evidence="2">BRCT domain-containing protein</fullName>
    </recommendedName>
</protein>
<dbReference type="InterPro" id="IPR003034">
    <property type="entry name" value="SAP_dom"/>
</dbReference>
<name>A0A9P4SD16_9PEZI</name>
<feature type="compositionally biased region" description="Low complexity" evidence="1">
    <location>
        <begin position="174"/>
        <end position="194"/>
    </location>
</feature>
<feature type="compositionally biased region" description="Polar residues" evidence="1">
    <location>
        <begin position="742"/>
        <end position="759"/>
    </location>
</feature>
<dbReference type="PANTHER" id="PTHR14625">
    <property type="entry name" value="MICROCEPHALIN"/>
    <property type="match status" value="1"/>
</dbReference>
<dbReference type="InterPro" id="IPR036420">
    <property type="entry name" value="BRCT_dom_sf"/>
</dbReference>
<feature type="domain" description="BRCT" evidence="2">
    <location>
        <begin position="766"/>
        <end position="862"/>
    </location>
</feature>
<dbReference type="Pfam" id="PF02037">
    <property type="entry name" value="SAP"/>
    <property type="match status" value="1"/>
</dbReference>
<organism evidence="3 4">
    <name type="scientific">Patellaria atrata CBS 101060</name>
    <dbReference type="NCBI Taxonomy" id="1346257"/>
    <lineage>
        <taxon>Eukaryota</taxon>
        <taxon>Fungi</taxon>
        <taxon>Dikarya</taxon>
        <taxon>Ascomycota</taxon>
        <taxon>Pezizomycotina</taxon>
        <taxon>Dothideomycetes</taxon>
        <taxon>Dothideomycetes incertae sedis</taxon>
        <taxon>Patellariales</taxon>
        <taxon>Patellariaceae</taxon>
        <taxon>Patellaria</taxon>
    </lineage>
</organism>
<evidence type="ECO:0000313" key="4">
    <source>
        <dbReference type="Proteomes" id="UP000799429"/>
    </source>
</evidence>
<comment type="caution">
    <text evidence="3">The sequence shown here is derived from an EMBL/GenBank/DDBJ whole genome shotgun (WGS) entry which is preliminary data.</text>
</comment>
<dbReference type="Gene3D" id="1.10.720.30">
    <property type="entry name" value="SAP domain"/>
    <property type="match status" value="1"/>
</dbReference>
<feature type="region of interest" description="Disordered" evidence="1">
    <location>
        <begin position="309"/>
        <end position="334"/>
    </location>
</feature>
<dbReference type="Proteomes" id="UP000799429">
    <property type="component" value="Unassembled WGS sequence"/>
</dbReference>
<dbReference type="InterPro" id="IPR036361">
    <property type="entry name" value="SAP_dom_sf"/>
</dbReference>
<dbReference type="PROSITE" id="PS50172">
    <property type="entry name" value="BRCT"/>
    <property type="match status" value="1"/>
</dbReference>
<reference evidence="3" key="1">
    <citation type="journal article" date="2020" name="Stud. Mycol.">
        <title>101 Dothideomycetes genomes: a test case for predicting lifestyles and emergence of pathogens.</title>
        <authorList>
            <person name="Haridas S."/>
            <person name="Albert R."/>
            <person name="Binder M."/>
            <person name="Bloem J."/>
            <person name="Labutti K."/>
            <person name="Salamov A."/>
            <person name="Andreopoulos B."/>
            <person name="Baker S."/>
            <person name="Barry K."/>
            <person name="Bills G."/>
            <person name="Bluhm B."/>
            <person name="Cannon C."/>
            <person name="Castanera R."/>
            <person name="Culley D."/>
            <person name="Daum C."/>
            <person name="Ezra D."/>
            <person name="Gonzalez J."/>
            <person name="Henrissat B."/>
            <person name="Kuo A."/>
            <person name="Liang C."/>
            <person name="Lipzen A."/>
            <person name="Lutzoni F."/>
            <person name="Magnuson J."/>
            <person name="Mondo S."/>
            <person name="Nolan M."/>
            <person name="Ohm R."/>
            <person name="Pangilinan J."/>
            <person name="Park H.-J."/>
            <person name="Ramirez L."/>
            <person name="Alfaro M."/>
            <person name="Sun H."/>
            <person name="Tritt A."/>
            <person name="Yoshinaga Y."/>
            <person name="Zwiers L.-H."/>
            <person name="Turgeon B."/>
            <person name="Goodwin S."/>
            <person name="Spatafora J."/>
            <person name="Crous P."/>
            <person name="Grigoriev I."/>
        </authorList>
    </citation>
    <scope>NUCLEOTIDE SEQUENCE</scope>
    <source>
        <strain evidence="3">CBS 101060</strain>
    </source>
</reference>
<sequence length="995" mass="107149">MSDYASMTVANLRTLLKDRGIPLTGLSRKQQMVEKLEESHSTSAKQEKGASKKKAGKVSVVIPAPALEAEEEEFPAKTTTRSRTTRGAPKDSTTDEVKPLKAPPRRGRKPAAVVETTKLKKNVVTAPTKKVGTKSSKKVAFEEEAEKIQKEERLQSLPPVTRKRAAKEPPPAAPAAKRMATKAKAAPATTRSTRQNGVEGPPAPVTSTRGALAKETAASAAKKTTKRASVKKTIKASTKAKKVSQVESSEGLEMVDAHHETATDDLIGSPPEVIEVVSTKVETTVAIKTPAWNAFEASVRLSPTKPALQTLGTTTSERPMTPLEHSSALTAPPPPSAKAFAPILPTLEASVPCSPFKASSLVSPNKNSLFGPSLLRLSPRKVAISSTLKLAPMGSTHPSDSTAQMKGSLLQTSPRKPPAEARKAVYSLVKAVKAEGSVPMQHSPRKAAVDARNTPSQSVFSADVNAPALNHSLLRTSPRKAPIVPKVSSSQPSRALFTDDGLNMFKATLMRSSPRKINIASQRASRRELQPTVEDYNSPFKTSLVKASPRRARADMQMILRTASPAKIARGPLKGRKSLLQRSLLNAQAEALLESDIQGQNESMEVEVEQEVCLETEEQQQENAELESTTPPASPSKAVETHASQLFSLVPGTPHDTPEIAGHEFEEQIAIMDFANVSPVKTPGLSRTVQMEEEHTYESTSDDVSKTPELRLQPIILEPVAVTPGARPSISPRKSSLRSPRKNAQQSPKKNVSWDAETNTPLSEAMTKGVLTGTVVYVDVNENDGRDASNLFIPLLLDLGARVVSHWLNDNQSITHVLFKDGSKRTLDKVAFSNGAIKCVNIGWAMACERANAHVPESGYLIPLPSTTQPLATLSANTTPTHSPVRFTPFTSSSVKQTAKSAPTTPFSGIKTPKLVLNTTPASLKSVDKENFTVASCFGDSPGTPYYLKGDLVQMTCPPKQTRKGFFEEKSPVKKLDFGKRRSLGVTLGQTMDWD</sequence>
<evidence type="ECO:0000313" key="3">
    <source>
        <dbReference type="EMBL" id="KAF2840471.1"/>
    </source>
</evidence>
<feature type="region of interest" description="Disordered" evidence="1">
    <location>
        <begin position="723"/>
        <end position="759"/>
    </location>
</feature>
<feature type="region of interest" description="Disordered" evidence="1">
    <location>
        <begin position="391"/>
        <end position="419"/>
    </location>
</feature>
<dbReference type="SUPFAM" id="SSF52113">
    <property type="entry name" value="BRCT domain"/>
    <property type="match status" value="1"/>
</dbReference>
<proteinExistence type="predicted"/>
<feature type="compositionally biased region" description="Basic residues" evidence="1">
    <location>
        <begin position="223"/>
        <end position="232"/>
    </location>
</feature>
<dbReference type="Gene3D" id="3.40.50.10190">
    <property type="entry name" value="BRCT domain"/>
    <property type="match status" value="1"/>
</dbReference>
<dbReference type="OrthoDB" id="2384350at2759"/>
<feature type="region of interest" description="Disordered" evidence="1">
    <location>
        <begin position="616"/>
        <end position="640"/>
    </location>
</feature>
<dbReference type="GO" id="GO:0000278">
    <property type="term" value="P:mitotic cell cycle"/>
    <property type="evidence" value="ECO:0007669"/>
    <property type="project" value="TreeGrafter"/>
</dbReference>
<feature type="compositionally biased region" description="Basic and acidic residues" evidence="1">
    <location>
        <begin position="88"/>
        <end position="99"/>
    </location>
</feature>
<dbReference type="AlphaFoldDB" id="A0A9P4SD16"/>
<feature type="compositionally biased region" description="Low complexity" evidence="1">
    <location>
        <begin position="57"/>
        <end position="67"/>
    </location>
</feature>
<dbReference type="PANTHER" id="PTHR14625:SF3">
    <property type="entry name" value="MICROCEPHALIN"/>
    <property type="match status" value="1"/>
</dbReference>
<feature type="compositionally biased region" description="Polar residues" evidence="1">
    <location>
        <begin position="396"/>
        <end position="414"/>
    </location>
</feature>
<dbReference type="EMBL" id="MU006093">
    <property type="protein sequence ID" value="KAF2840471.1"/>
    <property type="molecule type" value="Genomic_DNA"/>
</dbReference>
<feature type="compositionally biased region" description="Low complexity" evidence="1">
    <location>
        <begin position="213"/>
        <end position="222"/>
    </location>
</feature>
<accession>A0A9P4SD16</accession>
<dbReference type="InterPro" id="IPR001357">
    <property type="entry name" value="BRCT_dom"/>
</dbReference>
<gene>
    <name evidence="3" type="ORF">M501DRAFT_1030676</name>
</gene>